<keyword evidence="1" id="KW-0732">Signal</keyword>
<dbReference type="PATRIC" id="fig|455434.6.peg.822"/>
<dbReference type="RefSeq" id="WP_010882277.1">
    <property type="nucleotide sequence ID" value="NC_010741.1"/>
</dbReference>
<organism evidence="2 3">
    <name type="scientific">Treponema pallidum subsp. pallidum (strain SS14)</name>
    <dbReference type="NCBI Taxonomy" id="455434"/>
    <lineage>
        <taxon>Bacteria</taxon>
        <taxon>Pseudomonadati</taxon>
        <taxon>Spirochaetota</taxon>
        <taxon>Spirochaetia</taxon>
        <taxon>Spirochaetales</taxon>
        <taxon>Treponemataceae</taxon>
        <taxon>Treponema</taxon>
    </lineage>
</organism>
<dbReference type="Proteomes" id="UP000001202">
    <property type="component" value="Chromosome"/>
</dbReference>
<dbReference type="GeneID" id="93876591"/>
<gene>
    <name evidence="2" type="ordered locus">TPASS_0833</name>
</gene>
<protein>
    <recommendedName>
        <fullName evidence="4">Auto-transporter adhesin head GIN domain-containing protein</fullName>
    </recommendedName>
</protein>
<dbReference type="AlphaFoldDB" id="A0A0H3BK47"/>
<proteinExistence type="predicted"/>
<accession>A0A0H3BK47</accession>
<dbReference type="KEGG" id="tpp:TPASS_0833"/>
<sequence>MRMAFMLLALLFSFRNASIQAEDARLLQPKTNALDLVVQGVDLVLFAQDKTAISISTPPEKDVFFTEHEGVLRVRTRTENAEGTRRVIRIGIPRAQTLAWVKIIATGAHTTVRGVRAVWSLLLCNEGTLALTESTLKSCTLTHTRGELRFEAAVLKRASFCLNDVNARFTLLGSRADYRLICSPGERAWKIEGAEQRGAHYTEPARARRHMVISASASSIDVMFKAPPTQQEAVDTTQKG</sequence>
<evidence type="ECO:0000313" key="3">
    <source>
        <dbReference type="Proteomes" id="UP000001202"/>
    </source>
</evidence>
<evidence type="ECO:0008006" key="4">
    <source>
        <dbReference type="Google" id="ProtNLM"/>
    </source>
</evidence>
<feature type="signal peptide" evidence="1">
    <location>
        <begin position="1"/>
        <end position="17"/>
    </location>
</feature>
<reference evidence="2 3" key="1">
    <citation type="journal article" date="2008" name="BMC Microbiol.">
        <title>Complete genome sequence of Treponema pallidum ssp. pallidum strain SS14 determined with oligonucleotide arrays.</title>
        <authorList>
            <person name="Matejkova P."/>
            <person name="Strouhal M."/>
            <person name="Smajs D."/>
            <person name="Norris S.J."/>
            <person name="Palzkill T."/>
            <person name="Petrosino J.F."/>
            <person name="Sodergren E."/>
            <person name="Norton J.E."/>
            <person name="Singh J."/>
            <person name="Richmond T.A."/>
            <person name="Molla M.N."/>
            <person name="Albert T.J."/>
            <person name="Weinstock G.M."/>
        </authorList>
    </citation>
    <scope>NUCLEOTIDE SEQUENCE [LARGE SCALE GENOMIC DNA]</scope>
    <source>
        <strain evidence="2 3">SS14</strain>
    </source>
</reference>
<evidence type="ECO:0000256" key="1">
    <source>
        <dbReference type="SAM" id="SignalP"/>
    </source>
</evidence>
<dbReference type="EMBL" id="CP000805">
    <property type="protein sequence ID" value="ACD71250.1"/>
    <property type="molecule type" value="Genomic_DNA"/>
</dbReference>
<feature type="chain" id="PRO_5002605441" description="Auto-transporter adhesin head GIN domain-containing protein" evidence="1">
    <location>
        <begin position="18"/>
        <end position="240"/>
    </location>
</feature>
<evidence type="ECO:0000313" key="2">
    <source>
        <dbReference type="EMBL" id="ACD71250.1"/>
    </source>
</evidence>
<name>A0A0H3BK47_TREPS</name>